<dbReference type="PROSITE" id="PS51371">
    <property type="entry name" value="CBS"/>
    <property type="match status" value="2"/>
</dbReference>
<feature type="domain" description="CBS" evidence="8">
    <location>
        <begin position="274"/>
        <end position="327"/>
    </location>
</feature>
<feature type="domain" description="CBS" evidence="8">
    <location>
        <begin position="205"/>
        <end position="264"/>
    </location>
</feature>
<name>A0A0S6VRX0_9BACT</name>
<evidence type="ECO:0000256" key="1">
    <source>
        <dbReference type="ARBA" id="ARBA00008165"/>
    </source>
</evidence>
<dbReference type="SMART" id="SM00116">
    <property type="entry name" value="CBS"/>
    <property type="match status" value="2"/>
</dbReference>
<dbReference type="HOGENOM" id="CLU_040681_13_1_0"/>
<proteinExistence type="inferred from homology"/>
<dbReference type="AlphaFoldDB" id="A0A0S6VRX0"/>
<dbReference type="InterPro" id="IPR050986">
    <property type="entry name" value="GutQ/KpsF_isomerases"/>
</dbReference>
<evidence type="ECO:0000256" key="7">
    <source>
        <dbReference type="PROSITE-ProRule" id="PRU00703"/>
    </source>
</evidence>
<keyword evidence="2" id="KW-0677">Repeat</keyword>
<evidence type="ECO:0000256" key="4">
    <source>
        <dbReference type="PIRNR" id="PIRNR004692"/>
    </source>
</evidence>
<dbReference type="GO" id="GO:1901135">
    <property type="term" value="P:carbohydrate derivative metabolic process"/>
    <property type="evidence" value="ECO:0007669"/>
    <property type="project" value="InterPro"/>
</dbReference>
<dbReference type="InterPro" id="IPR035474">
    <property type="entry name" value="SIS_Kpsf"/>
</dbReference>
<dbReference type="GO" id="GO:0097367">
    <property type="term" value="F:carbohydrate derivative binding"/>
    <property type="evidence" value="ECO:0007669"/>
    <property type="project" value="InterPro"/>
</dbReference>
<dbReference type="EMBL" id="DF820455">
    <property type="protein sequence ID" value="GAK50122.1"/>
    <property type="molecule type" value="Genomic_DNA"/>
</dbReference>
<feature type="site" description="Catalytically relevant" evidence="6">
    <location>
        <position position="106"/>
    </location>
</feature>
<evidence type="ECO:0000313" key="11">
    <source>
        <dbReference type="Proteomes" id="UP000030700"/>
    </source>
</evidence>
<dbReference type="GO" id="GO:0016853">
    <property type="term" value="F:isomerase activity"/>
    <property type="evidence" value="ECO:0007669"/>
    <property type="project" value="UniProtKB-KW"/>
</dbReference>
<dbReference type="PANTHER" id="PTHR42745:SF1">
    <property type="entry name" value="ARABINOSE 5-PHOSPHATE ISOMERASE KDSD"/>
    <property type="match status" value="1"/>
</dbReference>
<dbReference type="Pfam" id="PF00571">
    <property type="entry name" value="CBS"/>
    <property type="match status" value="2"/>
</dbReference>
<keyword evidence="11" id="KW-1185">Reference proteome</keyword>
<dbReference type="GO" id="GO:0046872">
    <property type="term" value="F:metal ion binding"/>
    <property type="evidence" value="ECO:0007669"/>
    <property type="project" value="UniProtKB-KW"/>
</dbReference>
<keyword evidence="5" id="KW-0479">Metal-binding</keyword>
<feature type="site" description="Catalytically relevant" evidence="6">
    <location>
        <position position="147"/>
    </location>
</feature>
<dbReference type="InterPro" id="IPR046348">
    <property type="entry name" value="SIS_dom_sf"/>
</dbReference>
<dbReference type="STRING" id="1499966.U14_01348"/>
<dbReference type="PANTHER" id="PTHR42745">
    <property type="match status" value="1"/>
</dbReference>
<dbReference type="SUPFAM" id="SSF53697">
    <property type="entry name" value="SIS domain"/>
    <property type="match status" value="1"/>
</dbReference>
<evidence type="ECO:0000256" key="3">
    <source>
        <dbReference type="ARBA" id="ARBA00023122"/>
    </source>
</evidence>
<feature type="domain" description="SIS" evidence="9">
    <location>
        <begin position="36"/>
        <end position="179"/>
    </location>
</feature>
<evidence type="ECO:0000259" key="9">
    <source>
        <dbReference type="PROSITE" id="PS51464"/>
    </source>
</evidence>
<keyword evidence="3 7" id="KW-0129">CBS domain</keyword>
<dbReference type="CDD" id="cd05014">
    <property type="entry name" value="SIS_Kpsf"/>
    <property type="match status" value="1"/>
</dbReference>
<dbReference type="GO" id="GO:0005975">
    <property type="term" value="P:carbohydrate metabolic process"/>
    <property type="evidence" value="ECO:0007669"/>
    <property type="project" value="InterPro"/>
</dbReference>
<dbReference type="Gene3D" id="3.40.50.10490">
    <property type="entry name" value="Glucose-6-phosphate isomerase like protein, domain 1"/>
    <property type="match status" value="1"/>
</dbReference>
<dbReference type="Pfam" id="PF01380">
    <property type="entry name" value="SIS"/>
    <property type="match status" value="1"/>
</dbReference>
<dbReference type="InterPro" id="IPR000644">
    <property type="entry name" value="CBS_dom"/>
</dbReference>
<dbReference type="InterPro" id="IPR004800">
    <property type="entry name" value="KdsD/KpsF-type"/>
</dbReference>
<feature type="site" description="Catalytically relevant" evidence="6">
    <location>
        <position position="54"/>
    </location>
</feature>
<dbReference type="PIRSF" id="PIRSF004692">
    <property type="entry name" value="KdsD_KpsF"/>
    <property type="match status" value="1"/>
</dbReference>
<dbReference type="PROSITE" id="PS51464">
    <property type="entry name" value="SIS"/>
    <property type="match status" value="1"/>
</dbReference>
<keyword evidence="10" id="KW-0413">Isomerase</keyword>
<evidence type="ECO:0000256" key="5">
    <source>
        <dbReference type="PIRSR" id="PIRSR004692-2"/>
    </source>
</evidence>
<dbReference type="InterPro" id="IPR001347">
    <property type="entry name" value="SIS_dom"/>
</dbReference>
<evidence type="ECO:0000259" key="8">
    <source>
        <dbReference type="PROSITE" id="PS51371"/>
    </source>
</evidence>
<evidence type="ECO:0000256" key="2">
    <source>
        <dbReference type="ARBA" id="ARBA00022737"/>
    </source>
</evidence>
<evidence type="ECO:0000256" key="6">
    <source>
        <dbReference type="PIRSR" id="PIRSR004692-3"/>
    </source>
</evidence>
<dbReference type="InterPro" id="IPR046342">
    <property type="entry name" value="CBS_dom_sf"/>
</dbReference>
<keyword evidence="5" id="KW-0862">Zinc</keyword>
<reference evidence="10" key="1">
    <citation type="journal article" date="2015" name="PeerJ">
        <title>First genomic representation of candidate bacterial phylum KSB3 points to enhanced environmental sensing as a trigger of wastewater bulking.</title>
        <authorList>
            <person name="Sekiguchi Y."/>
            <person name="Ohashi A."/>
            <person name="Parks D.H."/>
            <person name="Yamauchi T."/>
            <person name="Tyson G.W."/>
            <person name="Hugenholtz P."/>
        </authorList>
    </citation>
    <scope>NUCLEOTIDE SEQUENCE [LARGE SCALE GENOMIC DNA]</scope>
</reference>
<accession>A0A0S6VRX0</accession>
<dbReference type="Gene3D" id="3.10.580.10">
    <property type="entry name" value="CBS-domain"/>
    <property type="match status" value="1"/>
</dbReference>
<gene>
    <name evidence="10" type="ORF">U14_01348</name>
</gene>
<dbReference type="Proteomes" id="UP000030700">
    <property type="component" value="Unassembled WGS sequence"/>
</dbReference>
<protein>
    <submittedName>
        <fullName evidence="10">Sugar isomerase, KpsF/GutQ family</fullName>
    </submittedName>
</protein>
<dbReference type="CDD" id="cd04604">
    <property type="entry name" value="CBS_pair_SIS_assoc"/>
    <property type="match status" value="1"/>
</dbReference>
<comment type="similarity">
    <text evidence="1 4">Belongs to the SIS family. GutQ/KpsF subfamily.</text>
</comment>
<dbReference type="NCBIfam" id="TIGR00393">
    <property type="entry name" value="kpsF"/>
    <property type="match status" value="1"/>
</dbReference>
<feature type="site" description="Catalytically relevant" evidence="6">
    <location>
        <position position="188"/>
    </location>
</feature>
<organism evidence="10">
    <name type="scientific">Candidatus Moduliflexus flocculans</name>
    <dbReference type="NCBI Taxonomy" id="1499966"/>
    <lineage>
        <taxon>Bacteria</taxon>
        <taxon>Candidatus Moduliflexota</taxon>
        <taxon>Candidatus Moduliflexia</taxon>
        <taxon>Candidatus Moduliflexales</taxon>
        <taxon>Candidatus Moduliflexaceae</taxon>
    </lineage>
</organism>
<sequence>MIPKTLTSRVGELLEAEADAIDKVVTQLEPEQIERALMLLAECQQKIVVIGVGKSGIIAQKIAATICSIGMVAIALHPGDALHGDLGVVQEGDVGLVLSASGESDEIITLLPHLKRRSIPIIAIVGNLDSTLARQADVVINATIDREICPLNLAPTASTTVALALGDALVMTLMEVKQVKPEDFAINHPAGRLGKRLTVKVGDLMHNDAEHPTLSPQASWLDVLNAITRGGMGAVNIVDKTGRLVGLVTDGDLRRWMQKTNPAELEMLTAQTIMTSHPVVISPDTLAYEALQLMENRPSQISVLPVIDRDGKCLGLVRLHDIVRYGL</sequence>
<feature type="binding site" evidence="5">
    <location>
        <position position="77"/>
    </location>
    <ligand>
        <name>Zn(2+)</name>
        <dbReference type="ChEBI" id="CHEBI:29105"/>
    </ligand>
</feature>
<evidence type="ECO:0000313" key="10">
    <source>
        <dbReference type="EMBL" id="GAK50122.1"/>
    </source>
</evidence>